<dbReference type="FunFam" id="3.30.70.1350:FF:000010">
    <property type="entry name" value="Cation efflux family protein, putative"/>
    <property type="match status" value="1"/>
</dbReference>
<evidence type="ECO:0000256" key="2">
    <source>
        <dbReference type="ARBA" id="ARBA00008873"/>
    </source>
</evidence>
<dbReference type="InterPro" id="IPR002524">
    <property type="entry name" value="Cation_efflux"/>
</dbReference>
<evidence type="ECO:0000259" key="9">
    <source>
        <dbReference type="Pfam" id="PF01545"/>
    </source>
</evidence>
<feature type="region of interest" description="Disordered" evidence="8">
    <location>
        <begin position="476"/>
        <end position="510"/>
    </location>
</feature>
<dbReference type="PANTHER" id="PTHR43840">
    <property type="entry name" value="MITOCHONDRIAL METAL TRANSPORTER 1-RELATED"/>
    <property type="match status" value="1"/>
</dbReference>
<evidence type="ECO:0000256" key="4">
    <source>
        <dbReference type="ARBA" id="ARBA00022692"/>
    </source>
</evidence>
<feature type="domain" description="Cation efflux protein transmembrane" evidence="9">
    <location>
        <begin position="160"/>
        <end position="372"/>
    </location>
</feature>
<evidence type="ECO:0000313" key="11">
    <source>
        <dbReference type="Proteomes" id="UP000683417"/>
    </source>
</evidence>
<evidence type="ECO:0000313" key="10">
    <source>
        <dbReference type="EMBL" id="CAD6501444.1"/>
    </source>
</evidence>
<dbReference type="GO" id="GO:0016020">
    <property type="term" value="C:membrane"/>
    <property type="evidence" value="ECO:0007669"/>
    <property type="project" value="UniProtKB-SubCell"/>
</dbReference>
<gene>
    <name evidence="10" type="ORF">BGTH12_LOCUS2802</name>
</gene>
<sequence length="510" mass="55488">MIRRNSDFAVLILSSLPYSIQPPMPYRGVPRGCPLGLSVLNSPNRRAALSHATPPTLAISLPLRIPTVQVATSAQVQSTGRSLPVVVQRYFVSLATDPFSHRHFPAQPMAAVFSATSTSQTRSSHHHHHHHHGHAQSSHHDNSYLTSTNKSDAGVQITRLGLFSNLGMAIIKAVGGYTFNSQALVADAWHSLTDMASDILTLATVSWSTKPPSSTFPTGYGKVESLGALGVSGMLVIGGGFMCLNSCEILYAHFLLDNVAEAAVYGHHGHIHGSHTGPSLHAAWLALGTIFVKEWLYHATMKIARQRNSSVLASNAIHHRIDSLTGIVTLFAILGANFLREATWLDPVGGLLISLLVIKGGWGNTVKAIYELADSGLDDEIKTSISLKFEEKFASDPVKSQVELRGIEGVKSGPNYLVDVQLAVPSTWTLRETSEVEGRVRDIIGSSVRGISRIKIRFVARDVDPSSLLDEYVTQDYSQDPEGLRPHTHSEPMERPLQHNTINTDEKKIL</sequence>
<dbReference type="PANTHER" id="PTHR43840:SF15">
    <property type="entry name" value="MITOCHONDRIAL METAL TRANSPORTER 1-RELATED"/>
    <property type="match status" value="1"/>
</dbReference>
<feature type="compositionally biased region" description="Basic residues" evidence="8">
    <location>
        <begin position="123"/>
        <end position="134"/>
    </location>
</feature>
<keyword evidence="3" id="KW-0813">Transport</keyword>
<evidence type="ECO:0000256" key="1">
    <source>
        <dbReference type="ARBA" id="ARBA00004141"/>
    </source>
</evidence>
<keyword evidence="4" id="KW-0812">Transmembrane</keyword>
<name>A0A9W4GDC7_BLUGR</name>
<evidence type="ECO:0000256" key="5">
    <source>
        <dbReference type="ARBA" id="ARBA00022989"/>
    </source>
</evidence>
<accession>A0A9W4GDC7</accession>
<keyword evidence="6" id="KW-0406">Ion transport</keyword>
<feature type="region of interest" description="Disordered" evidence="8">
    <location>
        <begin position="115"/>
        <end position="147"/>
    </location>
</feature>
<keyword evidence="7" id="KW-0472">Membrane</keyword>
<dbReference type="EMBL" id="CAJHIT010000005">
    <property type="protein sequence ID" value="CAD6501444.1"/>
    <property type="molecule type" value="Genomic_DNA"/>
</dbReference>
<comment type="similarity">
    <text evidence="2">Belongs to the cation diffusion facilitator (CDF) transporter (TC 2.A.4) family. SLC30A subfamily.</text>
</comment>
<dbReference type="AlphaFoldDB" id="A0A9W4GDC7"/>
<dbReference type="GO" id="GO:0008324">
    <property type="term" value="F:monoatomic cation transmembrane transporter activity"/>
    <property type="evidence" value="ECO:0007669"/>
    <property type="project" value="InterPro"/>
</dbReference>
<keyword evidence="5" id="KW-1133">Transmembrane helix</keyword>
<dbReference type="Pfam" id="PF01545">
    <property type="entry name" value="Cation_efflux"/>
    <property type="match status" value="1"/>
</dbReference>
<comment type="subcellular location">
    <subcellularLocation>
        <location evidence="1">Membrane</location>
        <topology evidence="1">Multi-pass membrane protein</topology>
    </subcellularLocation>
</comment>
<dbReference type="Proteomes" id="UP000683417">
    <property type="component" value="Unassembled WGS sequence"/>
</dbReference>
<protein>
    <submittedName>
        <fullName evidence="10">BgTH12-01696</fullName>
    </submittedName>
</protein>
<dbReference type="InterPro" id="IPR058533">
    <property type="entry name" value="Cation_efflux_TM"/>
</dbReference>
<proteinExistence type="inferred from homology"/>
<evidence type="ECO:0000256" key="7">
    <source>
        <dbReference type="ARBA" id="ARBA00023136"/>
    </source>
</evidence>
<dbReference type="GO" id="GO:0030003">
    <property type="term" value="P:intracellular monoatomic cation homeostasis"/>
    <property type="evidence" value="ECO:0007669"/>
    <property type="project" value="UniProtKB-ARBA"/>
</dbReference>
<feature type="compositionally biased region" description="Basic and acidic residues" evidence="8">
    <location>
        <begin position="482"/>
        <end position="497"/>
    </location>
</feature>
<evidence type="ECO:0000256" key="3">
    <source>
        <dbReference type="ARBA" id="ARBA00022448"/>
    </source>
</evidence>
<dbReference type="NCBIfam" id="TIGR01297">
    <property type="entry name" value="CDF"/>
    <property type="match status" value="1"/>
</dbReference>
<dbReference type="GO" id="GO:0005739">
    <property type="term" value="C:mitochondrion"/>
    <property type="evidence" value="ECO:0007669"/>
    <property type="project" value="UniProtKB-ARBA"/>
</dbReference>
<evidence type="ECO:0000256" key="8">
    <source>
        <dbReference type="SAM" id="MobiDB-lite"/>
    </source>
</evidence>
<reference evidence="10" key="1">
    <citation type="submission" date="2020-10" db="EMBL/GenBank/DDBJ databases">
        <authorList>
            <person name="Muller C M."/>
        </authorList>
    </citation>
    <scope>NUCLEOTIDE SEQUENCE</scope>
    <source>
        <strain evidence="10">THUN-12</strain>
    </source>
</reference>
<comment type="caution">
    <text evidence="10">The sequence shown here is derived from an EMBL/GenBank/DDBJ whole genome shotgun (WGS) entry which is preliminary data.</text>
</comment>
<organism evidence="10 11">
    <name type="scientific">Blumeria graminis f. sp. triticale</name>
    <dbReference type="NCBI Taxonomy" id="1689686"/>
    <lineage>
        <taxon>Eukaryota</taxon>
        <taxon>Fungi</taxon>
        <taxon>Dikarya</taxon>
        <taxon>Ascomycota</taxon>
        <taxon>Pezizomycotina</taxon>
        <taxon>Leotiomycetes</taxon>
        <taxon>Erysiphales</taxon>
        <taxon>Erysiphaceae</taxon>
        <taxon>Blumeria</taxon>
    </lineage>
</organism>
<dbReference type="GO" id="GO:0098771">
    <property type="term" value="P:inorganic ion homeostasis"/>
    <property type="evidence" value="ECO:0007669"/>
    <property type="project" value="UniProtKB-ARBA"/>
</dbReference>
<evidence type="ECO:0000256" key="6">
    <source>
        <dbReference type="ARBA" id="ARBA00023065"/>
    </source>
</evidence>
<dbReference type="InterPro" id="IPR050291">
    <property type="entry name" value="CDF_Transporter"/>
</dbReference>
<dbReference type="FunFam" id="1.20.1510.10:FF:000013">
    <property type="entry name" value="Cation efflux family protein"/>
    <property type="match status" value="1"/>
</dbReference>